<reference evidence="1" key="1">
    <citation type="journal article" date="2014" name="Front. Microbiol.">
        <title>High frequency of phylogenetically diverse reductive dehalogenase-homologous genes in deep subseafloor sedimentary metagenomes.</title>
        <authorList>
            <person name="Kawai M."/>
            <person name="Futagami T."/>
            <person name="Toyoda A."/>
            <person name="Takaki Y."/>
            <person name="Nishi S."/>
            <person name="Hori S."/>
            <person name="Arai W."/>
            <person name="Tsubouchi T."/>
            <person name="Morono Y."/>
            <person name="Uchiyama I."/>
            <person name="Ito T."/>
            <person name="Fujiyama A."/>
            <person name="Inagaki F."/>
            <person name="Takami H."/>
        </authorList>
    </citation>
    <scope>NUCLEOTIDE SEQUENCE</scope>
    <source>
        <strain evidence="1">Expedition CK06-06</strain>
    </source>
</reference>
<organism evidence="1">
    <name type="scientific">marine sediment metagenome</name>
    <dbReference type="NCBI Taxonomy" id="412755"/>
    <lineage>
        <taxon>unclassified sequences</taxon>
        <taxon>metagenomes</taxon>
        <taxon>ecological metagenomes</taxon>
    </lineage>
</organism>
<proteinExistence type="predicted"/>
<sequence>MTNIDSALASWYIPELPPELRGSTTQKLDLEAVGLLIGQKLAEAHDEEEASGIQIVISDWL</sequence>
<dbReference type="AlphaFoldDB" id="X0YTI4"/>
<feature type="non-terminal residue" evidence="1">
    <location>
        <position position="61"/>
    </location>
</feature>
<name>X0YTI4_9ZZZZ</name>
<comment type="caution">
    <text evidence="1">The sequence shown here is derived from an EMBL/GenBank/DDBJ whole genome shotgun (WGS) entry which is preliminary data.</text>
</comment>
<evidence type="ECO:0000313" key="1">
    <source>
        <dbReference type="EMBL" id="GAG50047.1"/>
    </source>
</evidence>
<gene>
    <name evidence="1" type="ORF">S01H1_84042</name>
</gene>
<protein>
    <submittedName>
        <fullName evidence="1">Uncharacterized protein</fullName>
    </submittedName>
</protein>
<dbReference type="EMBL" id="BARS01057278">
    <property type="protein sequence ID" value="GAG50047.1"/>
    <property type="molecule type" value="Genomic_DNA"/>
</dbReference>
<accession>X0YTI4</accession>